<dbReference type="SUPFAM" id="SSF52540">
    <property type="entry name" value="P-loop containing nucleoside triphosphate hydrolases"/>
    <property type="match status" value="1"/>
</dbReference>
<dbReference type="CDD" id="cd03268">
    <property type="entry name" value="ABC_BcrA_bacitracin_resist"/>
    <property type="match status" value="1"/>
</dbReference>
<dbReference type="GO" id="GO:0005524">
    <property type="term" value="F:ATP binding"/>
    <property type="evidence" value="ECO:0007669"/>
    <property type="project" value="UniProtKB-KW"/>
</dbReference>
<dbReference type="SMART" id="SM00382">
    <property type="entry name" value="AAA"/>
    <property type="match status" value="1"/>
</dbReference>
<dbReference type="PANTHER" id="PTHR43335">
    <property type="entry name" value="ABC TRANSPORTER, ATP-BINDING PROTEIN"/>
    <property type="match status" value="1"/>
</dbReference>
<dbReference type="EMBL" id="CAFAAB010000036">
    <property type="protein sequence ID" value="CAB4779874.1"/>
    <property type="molecule type" value="Genomic_DNA"/>
</dbReference>
<dbReference type="PROSITE" id="PS00211">
    <property type="entry name" value="ABC_TRANSPORTER_1"/>
    <property type="match status" value="1"/>
</dbReference>
<sequence length="305" mass="33024">MIEVQHLTKRFGDNLAVDDLSFTVKPGIVTGFLGPNGSGKSTTMRLILGLNSPTSGTATINGHRFAELKVPLREVGALLDAKALHPGRSARNQLVALALSNQISLSRVDEVLDIVGLTEVANRRAGDFSLGMSQRLGIASALLGDPGTLMFDEPINGLDPEGIRWVRDFFQQLADEGRTVLVSSHLMSEMALTADHFIIIGRGRLITEGSKEELAKSGTGSVHVRTPLHQEFKQLVTDKQWQMREEADAFVIEGVPVAEIGDQSFAAGIPLHELSAREVSLEDSFMALTAGAVEYTGRRMRKGKL</sequence>
<dbReference type="Pfam" id="PF00005">
    <property type="entry name" value="ABC_tran"/>
    <property type="match status" value="1"/>
</dbReference>
<dbReference type="Gene3D" id="3.40.50.300">
    <property type="entry name" value="P-loop containing nucleotide triphosphate hydrolases"/>
    <property type="match status" value="1"/>
</dbReference>
<dbReference type="InterPro" id="IPR027417">
    <property type="entry name" value="P-loop_NTPase"/>
</dbReference>
<feature type="domain" description="ABC transporter" evidence="5">
    <location>
        <begin position="2"/>
        <end position="227"/>
    </location>
</feature>
<reference evidence="6" key="1">
    <citation type="submission" date="2020-05" db="EMBL/GenBank/DDBJ databases">
        <authorList>
            <person name="Chiriac C."/>
            <person name="Salcher M."/>
            <person name="Ghai R."/>
            <person name="Kavagutti S V."/>
        </authorList>
    </citation>
    <scope>NUCLEOTIDE SEQUENCE</scope>
</reference>
<proteinExistence type="inferred from homology"/>
<dbReference type="PROSITE" id="PS50893">
    <property type="entry name" value="ABC_TRANSPORTER_2"/>
    <property type="match status" value="1"/>
</dbReference>
<gene>
    <name evidence="6" type="ORF">UFOPK2958_00457</name>
</gene>
<dbReference type="GO" id="GO:0016887">
    <property type="term" value="F:ATP hydrolysis activity"/>
    <property type="evidence" value="ECO:0007669"/>
    <property type="project" value="InterPro"/>
</dbReference>
<keyword evidence="3" id="KW-0547">Nucleotide-binding</keyword>
<dbReference type="AlphaFoldDB" id="A0A6J6W8M4"/>
<comment type="similarity">
    <text evidence="1">Belongs to the ABC transporter superfamily.</text>
</comment>
<evidence type="ECO:0000313" key="6">
    <source>
        <dbReference type="EMBL" id="CAB4779874.1"/>
    </source>
</evidence>
<dbReference type="PANTHER" id="PTHR43335:SF4">
    <property type="entry name" value="ABC TRANSPORTER, ATP-BINDING PROTEIN"/>
    <property type="match status" value="1"/>
</dbReference>
<evidence type="ECO:0000256" key="1">
    <source>
        <dbReference type="ARBA" id="ARBA00005417"/>
    </source>
</evidence>
<evidence type="ECO:0000256" key="3">
    <source>
        <dbReference type="ARBA" id="ARBA00022741"/>
    </source>
</evidence>
<evidence type="ECO:0000256" key="2">
    <source>
        <dbReference type="ARBA" id="ARBA00022448"/>
    </source>
</evidence>
<keyword evidence="2" id="KW-0813">Transport</keyword>
<name>A0A6J6W8M4_9ZZZZ</name>
<protein>
    <submittedName>
        <fullName evidence="6">Unannotated protein</fullName>
    </submittedName>
</protein>
<dbReference type="InterPro" id="IPR003593">
    <property type="entry name" value="AAA+_ATPase"/>
</dbReference>
<dbReference type="InterPro" id="IPR017871">
    <property type="entry name" value="ABC_transporter-like_CS"/>
</dbReference>
<accession>A0A6J6W8M4</accession>
<evidence type="ECO:0000256" key="4">
    <source>
        <dbReference type="ARBA" id="ARBA00022840"/>
    </source>
</evidence>
<evidence type="ECO:0000259" key="5">
    <source>
        <dbReference type="PROSITE" id="PS50893"/>
    </source>
</evidence>
<dbReference type="InterPro" id="IPR003439">
    <property type="entry name" value="ABC_transporter-like_ATP-bd"/>
</dbReference>
<keyword evidence="4" id="KW-0067">ATP-binding</keyword>
<organism evidence="6">
    <name type="scientific">freshwater metagenome</name>
    <dbReference type="NCBI Taxonomy" id="449393"/>
    <lineage>
        <taxon>unclassified sequences</taxon>
        <taxon>metagenomes</taxon>
        <taxon>ecological metagenomes</taxon>
    </lineage>
</organism>